<dbReference type="PANTHER" id="PTHR30327:SF1">
    <property type="entry name" value="UPF0301 PROTEIN YQGE"/>
    <property type="match status" value="1"/>
</dbReference>
<dbReference type="EMBL" id="CP023344">
    <property type="protein sequence ID" value="ATC63037.1"/>
    <property type="molecule type" value="Genomic_DNA"/>
</dbReference>
<dbReference type="AlphaFoldDB" id="A0A290Q418"/>
<gene>
    <name evidence="3" type="ORF">CMV30_03130</name>
</gene>
<comment type="similarity">
    <text evidence="1 2">Belongs to the UPF0301 (AlgH) family.</text>
</comment>
<dbReference type="Pfam" id="PF02622">
    <property type="entry name" value="DUF179"/>
    <property type="match status" value="1"/>
</dbReference>
<reference evidence="3 4" key="1">
    <citation type="submission" date="2017-09" db="EMBL/GenBank/DDBJ databases">
        <title>Complete genome sequence of Verrucomicrobial strain HZ-65, isolated from freshwater.</title>
        <authorList>
            <person name="Choi A."/>
        </authorList>
    </citation>
    <scope>NUCLEOTIDE SEQUENCE [LARGE SCALE GENOMIC DNA]</scope>
    <source>
        <strain evidence="3 4">HZ-65</strain>
    </source>
</reference>
<protein>
    <recommendedName>
        <fullName evidence="2">UPF0301 protein CMV30_03130</fullName>
    </recommendedName>
</protein>
<dbReference type="Proteomes" id="UP000217265">
    <property type="component" value="Chromosome"/>
</dbReference>
<accession>A0A290Q418</accession>
<dbReference type="GO" id="GO:0005829">
    <property type="term" value="C:cytosol"/>
    <property type="evidence" value="ECO:0007669"/>
    <property type="project" value="TreeGrafter"/>
</dbReference>
<sequence length="186" mass="20489">MRESHHSDPSALAGALLLAHPSLKEDNFRRTVILLSAHDEKGAMGIVLNRPLGKRLGQLNAEFALSPLSAVPIFQGGPVDTDRLLLCAWRFNPEGTGFQLMFGIDPQKALELQSEDGMHLRAFLGYSGWSAGQLENELKQNTWIVSPLMADVLDLDQDDTLWRAILGNIGHEWKLLAGEPDDPSLN</sequence>
<evidence type="ECO:0000256" key="1">
    <source>
        <dbReference type="ARBA" id="ARBA00009600"/>
    </source>
</evidence>
<dbReference type="SUPFAM" id="SSF143456">
    <property type="entry name" value="VC0467-like"/>
    <property type="match status" value="1"/>
</dbReference>
<organism evidence="3 4">
    <name type="scientific">Nibricoccus aquaticus</name>
    <dbReference type="NCBI Taxonomy" id="2576891"/>
    <lineage>
        <taxon>Bacteria</taxon>
        <taxon>Pseudomonadati</taxon>
        <taxon>Verrucomicrobiota</taxon>
        <taxon>Opitutia</taxon>
        <taxon>Opitutales</taxon>
        <taxon>Opitutaceae</taxon>
        <taxon>Nibricoccus</taxon>
    </lineage>
</organism>
<dbReference type="OrthoDB" id="9807486at2"/>
<dbReference type="RefSeq" id="WP_096054669.1">
    <property type="nucleotide sequence ID" value="NZ_CP023344.1"/>
</dbReference>
<dbReference type="KEGG" id="vbh:CMV30_03130"/>
<evidence type="ECO:0000313" key="3">
    <source>
        <dbReference type="EMBL" id="ATC63037.1"/>
    </source>
</evidence>
<dbReference type="Gene3D" id="3.40.1740.10">
    <property type="entry name" value="VC0467-like"/>
    <property type="match status" value="1"/>
</dbReference>
<keyword evidence="4" id="KW-1185">Reference proteome</keyword>
<evidence type="ECO:0000256" key="2">
    <source>
        <dbReference type="HAMAP-Rule" id="MF_00758"/>
    </source>
</evidence>
<name>A0A290Q418_9BACT</name>
<dbReference type="PANTHER" id="PTHR30327">
    <property type="entry name" value="UNCHARACTERIZED PROTEIN YQGE"/>
    <property type="match status" value="1"/>
</dbReference>
<dbReference type="HAMAP" id="MF_00758">
    <property type="entry name" value="UPF0301"/>
    <property type="match status" value="1"/>
</dbReference>
<proteinExistence type="inferred from homology"/>
<dbReference type="InterPro" id="IPR003774">
    <property type="entry name" value="AlgH-like"/>
</dbReference>
<evidence type="ECO:0000313" key="4">
    <source>
        <dbReference type="Proteomes" id="UP000217265"/>
    </source>
</evidence>